<dbReference type="Proteomes" id="UP000216311">
    <property type="component" value="Unassembled WGS sequence"/>
</dbReference>
<gene>
    <name evidence="2" type="ORF">CGZ93_00810</name>
</gene>
<reference evidence="2 3" key="1">
    <citation type="submission" date="2017-07" db="EMBL/GenBank/DDBJ databases">
        <title>Draft whole genome sequences of clinical Proprionibacteriaceae strains.</title>
        <authorList>
            <person name="Bernier A.-M."/>
            <person name="Bernard K."/>
            <person name="Domingo M.-C."/>
        </authorList>
    </citation>
    <scope>NUCLEOTIDE SEQUENCE [LARGE SCALE GENOMIC DNA]</scope>
    <source>
        <strain evidence="2 3">NML 130396</strain>
    </source>
</reference>
<comment type="caution">
    <text evidence="2">The sequence shown here is derived from an EMBL/GenBank/DDBJ whole genome shotgun (WGS) entry which is preliminary data.</text>
</comment>
<feature type="compositionally biased region" description="Basic and acidic residues" evidence="1">
    <location>
        <begin position="48"/>
        <end position="58"/>
    </location>
</feature>
<feature type="region of interest" description="Disordered" evidence="1">
    <location>
        <begin position="26"/>
        <end position="60"/>
    </location>
</feature>
<evidence type="ECO:0000256" key="1">
    <source>
        <dbReference type="SAM" id="MobiDB-lite"/>
    </source>
</evidence>
<name>A0A255HBM5_9ACTN</name>
<organism evidence="2 3">
    <name type="scientific">Enemella dayhoffiae</name>
    <dbReference type="NCBI Taxonomy" id="2016507"/>
    <lineage>
        <taxon>Bacteria</taxon>
        <taxon>Bacillati</taxon>
        <taxon>Actinomycetota</taxon>
        <taxon>Actinomycetes</taxon>
        <taxon>Propionibacteriales</taxon>
        <taxon>Propionibacteriaceae</taxon>
        <taxon>Enemella</taxon>
    </lineage>
</organism>
<dbReference type="OrthoDB" id="9934142at2"/>
<keyword evidence="3" id="KW-1185">Reference proteome</keyword>
<evidence type="ECO:0000313" key="2">
    <source>
        <dbReference type="EMBL" id="OYO25039.1"/>
    </source>
</evidence>
<evidence type="ECO:0000313" key="3">
    <source>
        <dbReference type="Proteomes" id="UP000216311"/>
    </source>
</evidence>
<dbReference type="EMBL" id="NMVQ01000001">
    <property type="protein sequence ID" value="OYO25039.1"/>
    <property type="molecule type" value="Genomic_DNA"/>
</dbReference>
<dbReference type="RefSeq" id="WP_094362246.1">
    <property type="nucleotide sequence ID" value="NZ_NMVQ01000001.1"/>
</dbReference>
<dbReference type="AlphaFoldDB" id="A0A255HBM5"/>
<proteinExistence type="predicted"/>
<sequence>MSRRIIALTLAAVCVLPGCSLLDPNKDKGEPIPEGLVAEPGKPSLPDPSDRKSPRPKDEDEAISNALRFELEQAVLEQAAIDKPISSKCRRTGEKTFDCTVTFDGKPVQHKVEITSPPSSIMPNGVSRLFSYQVHERDAVVTKRAVQLEMLKSVKESAKINNHYGPPRCDANIPEVTVLSEKGELPDAFCYALPKGALETTEKFYIKASSIGPMAYHK</sequence>
<protein>
    <submittedName>
        <fullName evidence="2">Uncharacterized protein</fullName>
    </submittedName>
</protein>
<accession>A0A255HBM5</accession>